<protein>
    <submittedName>
        <fullName evidence="1">Uncharacterized protein</fullName>
    </submittedName>
</protein>
<proteinExistence type="predicted"/>
<evidence type="ECO:0000313" key="2">
    <source>
        <dbReference type="Proteomes" id="UP001470230"/>
    </source>
</evidence>
<gene>
    <name evidence="1" type="ORF">M9Y10_041818</name>
</gene>
<comment type="caution">
    <text evidence="1">The sequence shown here is derived from an EMBL/GenBank/DDBJ whole genome shotgun (WGS) entry which is preliminary data.</text>
</comment>
<reference evidence="1 2" key="1">
    <citation type="submission" date="2024-04" db="EMBL/GenBank/DDBJ databases">
        <title>Tritrichomonas musculus Genome.</title>
        <authorList>
            <person name="Alves-Ferreira E."/>
            <person name="Grigg M."/>
            <person name="Lorenzi H."/>
            <person name="Galac M."/>
        </authorList>
    </citation>
    <scope>NUCLEOTIDE SEQUENCE [LARGE SCALE GENOMIC DNA]</scope>
    <source>
        <strain evidence="1 2">EAF2021</strain>
    </source>
</reference>
<sequence length="146" mass="16833">MLKELRFTCKSLKIGQECFSSCDKLTNVTFQNADQISFGRDAFSYASDDLEIFVRSCATPSGFGLADIESRINYIEKVAPMKEEGLMKDKDVQTRLEEENSILKKFVSYLRSHLSKYEEVMSYDEFKSQIENGEIKEEIDHLSEIN</sequence>
<name>A0ABR2K8H5_9EUKA</name>
<accession>A0ABR2K8H5</accession>
<dbReference type="Proteomes" id="UP001470230">
    <property type="component" value="Unassembled WGS sequence"/>
</dbReference>
<evidence type="ECO:0000313" key="1">
    <source>
        <dbReference type="EMBL" id="KAK8886355.1"/>
    </source>
</evidence>
<dbReference type="EMBL" id="JAPFFF010000007">
    <property type="protein sequence ID" value="KAK8886355.1"/>
    <property type="molecule type" value="Genomic_DNA"/>
</dbReference>
<keyword evidence="2" id="KW-1185">Reference proteome</keyword>
<organism evidence="1 2">
    <name type="scientific">Tritrichomonas musculus</name>
    <dbReference type="NCBI Taxonomy" id="1915356"/>
    <lineage>
        <taxon>Eukaryota</taxon>
        <taxon>Metamonada</taxon>
        <taxon>Parabasalia</taxon>
        <taxon>Tritrichomonadida</taxon>
        <taxon>Tritrichomonadidae</taxon>
        <taxon>Tritrichomonas</taxon>
    </lineage>
</organism>